<dbReference type="InterPro" id="IPR035996">
    <property type="entry name" value="4pyrrol_Methylase_sf"/>
</dbReference>
<keyword evidence="12" id="KW-1185">Reference proteome</keyword>
<evidence type="ECO:0000259" key="10">
    <source>
        <dbReference type="Pfam" id="PF00590"/>
    </source>
</evidence>
<evidence type="ECO:0000313" key="12">
    <source>
        <dbReference type="Proteomes" id="UP000003163"/>
    </source>
</evidence>
<feature type="binding site" evidence="9">
    <location>
        <position position="246"/>
    </location>
    <ligand>
        <name>S-adenosyl-L-methionine</name>
        <dbReference type="ChEBI" id="CHEBI:59789"/>
    </ligand>
</feature>
<gene>
    <name evidence="11" type="ORF">EDEG_03867</name>
</gene>
<proteinExistence type="inferred from homology"/>
<comment type="similarity">
    <text evidence="3">Belongs to the diphthine synthase family.</text>
</comment>
<dbReference type="GO" id="GO:0032259">
    <property type="term" value="P:methylation"/>
    <property type="evidence" value="ECO:0007669"/>
    <property type="project" value="UniProtKB-KW"/>
</dbReference>
<feature type="binding site" evidence="9">
    <location>
        <position position="162"/>
    </location>
    <ligand>
        <name>S-adenosyl-L-methionine</name>
        <dbReference type="ChEBI" id="CHEBI:59789"/>
    </ligand>
</feature>
<dbReference type="FunCoup" id="J9DJR8">
    <property type="interactions" value="226"/>
</dbReference>
<dbReference type="PIRSF" id="PIRSF036432">
    <property type="entry name" value="Diphthine_synth"/>
    <property type="match status" value="1"/>
</dbReference>
<dbReference type="HOGENOM" id="CLU_066040_1_0_1"/>
<comment type="catalytic activity">
    <reaction evidence="8">
        <text>2-[(3S)-amino-3-carboxypropyl]-L-histidyl-[translation elongation factor 2] + 4 S-adenosyl-L-methionine = diphthine methyl ester-[translation elongation factor 2] + 4 S-adenosyl-L-homocysteine + 3 H(+)</text>
        <dbReference type="Rhea" id="RHEA:42652"/>
        <dbReference type="Rhea" id="RHEA-COMP:9749"/>
        <dbReference type="Rhea" id="RHEA-COMP:10173"/>
        <dbReference type="ChEBI" id="CHEBI:15378"/>
        <dbReference type="ChEBI" id="CHEBI:57856"/>
        <dbReference type="ChEBI" id="CHEBI:59789"/>
        <dbReference type="ChEBI" id="CHEBI:73995"/>
        <dbReference type="ChEBI" id="CHEBI:79005"/>
        <dbReference type="EC" id="2.1.1.314"/>
    </reaction>
</comment>
<reference evidence="12" key="2">
    <citation type="submission" date="2015-07" db="EMBL/GenBank/DDBJ databases">
        <title>Contrasting host-pathogen interactions and genome evolution in two generalist and specialist microsporidian pathogens of mosquitoes.</title>
        <authorList>
            <consortium name="The Broad Institute Genomics Platform"/>
            <consortium name="The Broad Institute Genome Sequencing Center for Infectious Disease"/>
            <person name="Cuomo C.A."/>
            <person name="Sanscrainte N.D."/>
            <person name="Goldberg J.M."/>
            <person name="Heiman D."/>
            <person name="Young S."/>
            <person name="Zeng Q."/>
            <person name="Becnel J.J."/>
            <person name="Birren B.W."/>
        </authorList>
    </citation>
    <scope>NUCLEOTIDE SEQUENCE [LARGE SCALE GENOMIC DNA]</scope>
    <source>
        <strain evidence="12">USNM 41457</strain>
    </source>
</reference>
<evidence type="ECO:0000256" key="9">
    <source>
        <dbReference type="PIRSR" id="PIRSR036432-1"/>
    </source>
</evidence>
<evidence type="ECO:0000256" key="1">
    <source>
        <dbReference type="ARBA" id="ARBA00004006"/>
    </source>
</evidence>
<feature type="domain" description="Tetrapyrrole methylase" evidence="10">
    <location>
        <begin position="1"/>
        <end position="231"/>
    </location>
</feature>
<dbReference type="OMA" id="HNASIMS"/>
<comment type="pathway">
    <text evidence="2">Protein modification; peptidyl-diphthamide biosynthesis.</text>
</comment>
<keyword evidence="7 9" id="KW-0949">S-adenosyl-L-methionine</keyword>
<dbReference type="NCBIfam" id="TIGR00522">
    <property type="entry name" value="dph5"/>
    <property type="match status" value="1"/>
</dbReference>
<evidence type="ECO:0000256" key="6">
    <source>
        <dbReference type="ARBA" id="ARBA00022679"/>
    </source>
</evidence>
<dbReference type="GO" id="GO:0141133">
    <property type="term" value="F:diphthine methyl ester synthase activity"/>
    <property type="evidence" value="ECO:0007669"/>
    <property type="project" value="UniProtKB-EC"/>
</dbReference>
<comment type="function">
    <text evidence="1">S-adenosyl-L-methionine-dependent methyltransferase that catalyzes four methylations of the modified target histidine residue in translation elongation factor 2 (EF-2), to form an intermediate called diphthine methyl ester. The four successive methylation reactions represent the second step of diphthamide biosynthesis.</text>
</comment>
<dbReference type="STRING" id="1003232.J9DJR8"/>
<evidence type="ECO:0000256" key="4">
    <source>
        <dbReference type="ARBA" id="ARBA00011927"/>
    </source>
</evidence>
<evidence type="ECO:0000313" key="11">
    <source>
        <dbReference type="EMBL" id="EJW01582.1"/>
    </source>
</evidence>
<evidence type="ECO:0000256" key="3">
    <source>
        <dbReference type="ARBA" id="ARBA00006729"/>
    </source>
</evidence>
<dbReference type="EC" id="2.1.1.314" evidence="4"/>
<dbReference type="EMBL" id="AFBI03000136">
    <property type="protein sequence ID" value="EJW01582.1"/>
    <property type="molecule type" value="Genomic_DNA"/>
</dbReference>
<evidence type="ECO:0000256" key="2">
    <source>
        <dbReference type="ARBA" id="ARBA00005156"/>
    </source>
</evidence>
<dbReference type="AlphaFoldDB" id="J9DJR8"/>
<dbReference type="InterPro" id="IPR000878">
    <property type="entry name" value="4pyrrol_Mease"/>
</dbReference>
<dbReference type="PANTHER" id="PTHR10882">
    <property type="entry name" value="DIPHTHINE SYNTHASE"/>
    <property type="match status" value="1"/>
</dbReference>
<dbReference type="SUPFAM" id="SSF53790">
    <property type="entry name" value="Tetrapyrrole methylase"/>
    <property type="match status" value="1"/>
</dbReference>
<evidence type="ECO:0000256" key="7">
    <source>
        <dbReference type="ARBA" id="ARBA00022691"/>
    </source>
</evidence>
<dbReference type="InterPro" id="IPR004551">
    <property type="entry name" value="Dphthn_synthase"/>
</dbReference>
<dbReference type="InterPro" id="IPR014776">
    <property type="entry name" value="4pyrrole_Mease_sub2"/>
</dbReference>
<dbReference type="Gene3D" id="3.30.950.10">
    <property type="entry name" value="Methyltransferase, Cobalt-precorrin-4 Transmethylase, Domain 2"/>
    <property type="match status" value="1"/>
</dbReference>
<reference evidence="11 12" key="1">
    <citation type="submission" date="2011-08" db="EMBL/GenBank/DDBJ databases">
        <authorList>
            <person name="Liu Z.J."/>
            <person name="Shi F.L."/>
            <person name="Lu J.Q."/>
            <person name="Li M."/>
            <person name="Wang Z.L."/>
        </authorList>
    </citation>
    <scope>NUCLEOTIDE SEQUENCE [LARGE SCALE GENOMIC DNA]</scope>
    <source>
        <strain evidence="11 12">USNM 41457</strain>
    </source>
</reference>
<dbReference type="InParanoid" id="J9DJR8"/>
<dbReference type="Gene3D" id="3.40.1010.10">
    <property type="entry name" value="Cobalt-precorrin-4 Transmethylase, Domain 1"/>
    <property type="match status" value="1"/>
</dbReference>
<organism evidence="11 12">
    <name type="scientific">Edhazardia aedis (strain USNM 41457)</name>
    <name type="common">Microsporidian parasite</name>
    <dbReference type="NCBI Taxonomy" id="1003232"/>
    <lineage>
        <taxon>Eukaryota</taxon>
        <taxon>Fungi</taxon>
        <taxon>Fungi incertae sedis</taxon>
        <taxon>Microsporidia</taxon>
        <taxon>Edhazardia</taxon>
    </lineage>
</organism>
<evidence type="ECO:0000256" key="5">
    <source>
        <dbReference type="ARBA" id="ARBA00022603"/>
    </source>
</evidence>
<dbReference type="VEuPathDB" id="MicrosporidiaDB:EDEG_03867"/>
<dbReference type="UniPathway" id="UPA00559"/>
<comment type="caution">
    <text evidence="11">The sequence shown here is derived from an EMBL/GenBank/DDBJ whole genome shotgun (WGS) entry which is preliminary data.</text>
</comment>
<evidence type="ECO:0000256" key="8">
    <source>
        <dbReference type="ARBA" id="ARBA00048752"/>
    </source>
</evidence>
<name>J9DJR8_EDHAE</name>
<dbReference type="InterPro" id="IPR014777">
    <property type="entry name" value="4pyrrole_Mease_sub1"/>
</dbReference>
<dbReference type="CDD" id="cd11647">
    <property type="entry name" value="DHP5_DphB"/>
    <property type="match status" value="1"/>
</dbReference>
<keyword evidence="5" id="KW-0489">Methyltransferase</keyword>
<dbReference type="PANTHER" id="PTHR10882:SF0">
    <property type="entry name" value="DIPHTHINE METHYL ESTER SYNTHASE"/>
    <property type="match status" value="1"/>
</dbReference>
<accession>J9DJR8</accession>
<keyword evidence="6" id="KW-0808">Transferase</keyword>
<dbReference type="OrthoDB" id="2516at2759"/>
<dbReference type="Pfam" id="PF00590">
    <property type="entry name" value="TP_methylase"/>
    <property type="match status" value="1"/>
</dbReference>
<feature type="binding site" evidence="9">
    <location>
        <begin position="111"/>
        <end position="112"/>
    </location>
    <ligand>
        <name>S-adenosyl-L-methionine</name>
        <dbReference type="ChEBI" id="CHEBI:59789"/>
    </ligand>
</feature>
<dbReference type="Proteomes" id="UP000003163">
    <property type="component" value="Unassembled WGS sequence"/>
</dbReference>
<dbReference type="GO" id="GO:0017183">
    <property type="term" value="P:protein histidyl modification to diphthamide"/>
    <property type="evidence" value="ECO:0007669"/>
    <property type="project" value="UniProtKB-UniPathway"/>
</dbReference>
<feature type="binding site" evidence="9">
    <location>
        <position position="9"/>
    </location>
    <ligand>
        <name>S-adenosyl-L-methionine</name>
        <dbReference type="ChEBI" id="CHEBI:59789"/>
    </ligand>
</feature>
<sequence>MLYLIGQGLSTEYDLSLRAIEILKKSDHIFLESYTSKSQINIPNLESLTRQKIKIADRSFTESSDEICKLAKSEIVSFIVIGTPMFATTHTDLILRAKKLQIKTEILHNTSIMNVIGCFGLYSYSFGRTISIPFYEDNWKPTSFYDYFLANYNNNLHTLCLLDIKVKEPTKETILKEKKLFMPPRFMTPNIAIKQLLYCEEVSKTAIIGHEDYKIIVISRFGTSDEIVHFDTTKRLLDIDFGEPLHSIILPSKMDIVESENVHDYFSQC</sequence>
<protein>
    <recommendedName>
        <fullName evidence="4">diphthine methyl ester synthase</fullName>
        <ecNumber evidence="4">2.1.1.314</ecNumber>
    </recommendedName>
</protein>